<name>A0A9W7ZT42_9FUNG</name>
<evidence type="ECO:0000313" key="2">
    <source>
        <dbReference type="EMBL" id="KAJ1909860.1"/>
    </source>
</evidence>
<evidence type="ECO:0000313" key="3">
    <source>
        <dbReference type="Proteomes" id="UP001150538"/>
    </source>
</evidence>
<dbReference type="AlphaFoldDB" id="A0A9W7ZT42"/>
<gene>
    <name evidence="2" type="ORF">H4219_006328</name>
</gene>
<dbReference type="EMBL" id="JANBPU010000671">
    <property type="protein sequence ID" value="KAJ1909860.1"/>
    <property type="molecule type" value="Genomic_DNA"/>
</dbReference>
<evidence type="ECO:0000256" key="1">
    <source>
        <dbReference type="SAM" id="SignalP"/>
    </source>
</evidence>
<proteinExistence type="predicted"/>
<feature type="signal peptide" evidence="1">
    <location>
        <begin position="1"/>
        <end position="23"/>
    </location>
</feature>
<keyword evidence="1" id="KW-0732">Signal</keyword>
<comment type="caution">
    <text evidence="2">The sequence shown here is derived from an EMBL/GenBank/DDBJ whole genome shotgun (WGS) entry which is preliminary data.</text>
</comment>
<feature type="chain" id="PRO_5040806034" evidence="1">
    <location>
        <begin position="24"/>
        <end position="130"/>
    </location>
</feature>
<sequence>MYFSKSFAAALVAAVAMASSVTAESAGQEAQQMNAHAARQVDRAVMNQLIRYYVYTHPSRGLFGSLGDAIGDIVGSVGDLGKGILGGVANVGDRVLTGAAGVTNEALRGVGNIGDGVLDDAGNIVHQILH</sequence>
<organism evidence="2 3">
    <name type="scientific">Mycoemilia scoparia</name>
    <dbReference type="NCBI Taxonomy" id="417184"/>
    <lineage>
        <taxon>Eukaryota</taxon>
        <taxon>Fungi</taxon>
        <taxon>Fungi incertae sedis</taxon>
        <taxon>Zoopagomycota</taxon>
        <taxon>Kickxellomycotina</taxon>
        <taxon>Kickxellomycetes</taxon>
        <taxon>Kickxellales</taxon>
        <taxon>Kickxellaceae</taxon>
        <taxon>Mycoemilia</taxon>
    </lineage>
</organism>
<protein>
    <submittedName>
        <fullName evidence="2">Uncharacterized protein</fullName>
    </submittedName>
</protein>
<dbReference type="Proteomes" id="UP001150538">
    <property type="component" value="Unassembled WGS sequence"/>
</dbReference>
<reference evidence="2" key="1">
    <citation type="submission" date="2022-07" db="EMBL/GenBank/DDBJ databases">
        <title>Phylogenomic reconstructions and comparative analyses of Kickxellomycotina fungi.</title>
        <authorList>
            <person name="Reynolds N.K."/>
            <person name="Stajich J.E."/>
            <person name="Barry K."/>
            <person name="Grigoriev I.V."/>
            <person name="Crous P."/>
            <person name="Smith M.E."/>
        </authorList>
    </citation>
    <scope>NUCLEOTIDE SEQUENCE</scope>
    <source>
        <strain evidence="2">NBRC 100468</strain>
    </source>
</reference>
<keyword evidence="3" id="KW-1185">Reference proteome</keyword>
<accession>A0A9W7ZT42</accession>